<accession>A0A8S9YNH4</accession>
<dbReference type="AlphaFoldDB" id="A0A8S9YNH4"/>
<organism evidence="1 2">
    <name type="scientific">Paragonimus skrjabini miyazakii</name>
    <dbReference type="NCBI Taxonomy" id="59628"/>
    <lineage>
        <taxon>Eukaryota</taxon>
        <taxon>Metazoa</taxon>
        <taxon>Spiralia</taxon>
        <taxon>Lophotrochozoa</taxon>
        <taxon>Platyhelminthes</taxon>
        <taxon>Trematoda</taxon>
        <taxon>Digenea</taxon>
        <taxon>Plagiorchiida</taxon>
        <taxon>Troglotremata</taxon>
        <taxon>Troglotrematidae</taxon>
        <taxon>Paragonimus</taxon>
    </lineage>
</organism>
<evidence type="ECO:0000313" key="1">
    <source>
        <dbReference type="EMBL" id="KAF7252178.1"/>
    </source>
</evidence>
<gene>
    <name evidence="1" type="ORF">EG68_09965</name>
</gene>
<evidence type="ECO:0000313" key="2">
    <source>
        <dbReference type="Proteomes" id="UP000822476"/>
    </source>
</evidence>
<dbReference type="Proteomes" id="UP000822476">
    <property type="component" value="Unassembled WGS sequence"/>
</dbReference>
<reference evidence="1" key="1">
    <citation type="submission" date="2019-07" db="EMBL/GenBank/DDBJ databases">
        <title>Annotation for the trematode Paragonimus miyazaki's.</title>
        <authorList>
            <person name="Choi Y.-J."/>
        </authorList>
    </citation>
    <scope>NUCLEOTIDE SEQUENCE</scope>
    <source>
        <strain evidence="1">Japan</strain>
    </source>
</reference>
<sequence>MQGFLYLSGSALSVDFTLLSYTVGLNLQEVILVDEVGLLMWQIHQPAEGIQKRIQPTYTQSTDMMVLAPDQNAQVTRMTAAEYILLGQLPVDASRTDKCEYLPPPCSEHDHHVASVRNGNLSHGNFRSPTIRKLQLPSASTSGAAL</sequence>
<keyword evidence="2" id="KW-1185">Reference proteome</keyword>
<comment type="caution">
    <text evidence="1">The sequence shown here is derived from an EMBL/GenBank/DDBJ whole genome shotgun (WGS) entry which is preliminary data.</text>
</comment>
<dbReference type="EMBL" id="JTDE01004969">
    <property type="protein sequence ID" value="KAF7252178.1"/>
    <property type="molecule type" value="Genomic_DNA"/>
</dbReference>
<protein>
    <submittedName>
        <fullName evidence="1">Uncharacterized protein</fullName>
    </submittedName>
</protein>
<name>A0A8S9YNH4_9TREM</name>
<proteinExistence type="predicted"/>